<dbReference type="GO" id="GO:0003677">
    <property type="term" value="F:DNA binding"/>
    <property type="evidence" value="ECO:0007669"/>
    <property type="project" value="UniProtKB-KW"/>
</dbReference>
<evidence type="ECO:0000259" key="2">
    <source>
        <dbReference type="PROSITE" id="PS50943"/>
    </source>
</evidence>
<dbReference type="EMBL" id="CP072369">
    <property type="protein sequence ID" value="QUB86169.1"/>
    <property type="molecule type" value="Genomic_DNA"/>
</dbReference>
<dbReference type="InterPro" id="IPR001387">
    <property type="entry name" value="Cro/C1-type_HTH"/>
</dbReference>
<dbReference type="CDD" id="cd00093">
    <property type="entry name" value="HTH_XRE"/>
    <property type="match status" value="1"/>
</dbReference>
<dbReference type="InterPro" id="IPR010982">
    <property type="entry name" value="Lambda_DNA-bd_dom_sf"/>
</dbReference>
<dbReference type="Gene3D" id="1.10.260.40">
    <property type="entry name" value="lambda repressor-like DNA-binding domains"/>
    <property type="match status" value="1"/>
</dbReference>
<dbReference type="PROSITE" id="PS50943">
    <property type="entry name" value="HTH_CROC1"/>
    <property type="match status" value="1"/>
</dbReference>
<gene>
    <name evidence="3" type="ORF">ADJ77_12360</name>
    <name evidence="4" type="ORF">J5A51_02590</name>
</gene>
<dbReference type="SMART" id="SM00530">
    <property type="entry name" value="HTH_XRE"/>
    <property type="match status" value="1"/>
</dbReference>
<dbReference type="Pfam" id="PF01381">
    <property type="entry name" value="HTH_3"/>
    <property type="match status" value="1"/>
</dbReference>
<dbReference type="PANTHER" id="PTHR46558:SF11">
    <property type="entry name" value="HTH-TYPE TRANSCRIPTIONAL REGULATOR XRE"/>
    <property type="match status" value="1"/>
</dbReference>
<evidence type="ECO:0000313" key="3">
    <source>
        <dbReference type="EMBL" id="AKU70528.1"/>
    </source>
</evidence>
<dbReference type="AlphaFoldDB" id="A0A0K1NNS8"/>
<evidence type="ECO:0000313" key="4">
    <source>
        <dbReference type="EMBL" id="QUB86169.1"/>
    </source>
</evidence>
<dbReference type="Proteomes" id="UP000060345">
    <property type="component" value="Chromosome 2"/>
</dbReference>
<dbReference type="Proteomes" id="UP000682005">
    <property type="component" value="Chromosome 2"/>
</dbReference>
<keyword evidence="6" id="KW-1185">Reference proteome</keyword>
<organism evidence="3 5">
    <name type="scientific">Prevotella fusca JCM 17724</name>
    <dbReference type="NCBI Taxonomy" id="1236517"/>
    <lineage>
        <taxon>Bacteria</taxon>
        <taxon>Pseudomonadati</taxon>
        <taxon>Bacteroidota</taxon>
        <taxon>Bacteroidia</taxon>
        <taxon>Bacteroidales</taxon>
        <taxon>Prevotellaceae</taxon>
        <taxon>Prevotella</taxon>
    </lineage>
</organism>
<name>A0A0K1NNS8_9BACT</name>
<reference evidence="3 5" key="1">
    <citation type="submission" date="2015-07" db="EMBL/GenBank/DDBJ databases">
        <authorList>
            <person name="Noorani M."/>
        </authorList>
    </citation>
    <scope>NUCLEOTIDE SEQUENCE [LARGE SCALE GENOMIC DNA]</scope>
    <source>
        <strain evidence="3 5">W1435</strain>
    </source>
</reference>
<feature type="domain" description="HTH cro/C1-type" evidence="2">
    <location>
        <begin position="7"/>
        <end position="61"/>
    </location>
</feature>
<protein>
    <submittedName>
        <fullName evidence="4">Helix-turn-helix transcriptional regulator</fullName>
    </submittedName>
</protein>
<dbReference type="RefSeq" id="WP_025078929.1">
    <property type="nucleotide sequence ID" value="NZ_BAKO01000031.1"/>
</dbReference>
<dbReference type="OrthoDB" id="4762426at2"/>
<dbReference type="KEGG" id="pfus:ADJ77_12360"/>
<dbReference type="EMBL" id="CP012075">
    <property type="protein sequence ID" value="AKU70528.1"/>
    <property type="molecule type" value="Genomic_DNA"/>
</dbReference>
<keyword evidence="1" id="KW-0238">DNA-binding</keyword>
<evidence type="ECO:0000313" key="5">
    <source>
        <dbReference type="Proteomes" id="UP000060345"/>
    </source>
</evidence>
<sequence length="102" mass="12008">MKFTEKLKSLREANGFTQRQIASMLDIDVAVYNRYEKGERYMKRELLDKVATIYHISADELSKYWLAGQVYSLLYKEENAKEVINMVAEDIVEYGINKMVEE</sequence>
<evidence type="ECO:0000313" key="6">
    <source>
        <dbReference type="Proteomes" id="UP000682005"/>
    </source>
</evidence>
<dbReference type="SUPFAM" id="SSF47413">
    <property type="entry name" value="lambda repressor-like DNA-binding domains"/>
    <property type="match status" value="1"/>
</dbReference>
<dbReference type="PANTHER" id="PTHR46558">
    <property type="entry name" value="TRACRIPTIONAL REGULATORY PROTEIN-RELATED-RELATED"/>
    <property type="match status" value="1"/>
</dbReference>
<proteinExistence type="predicted"/>
<accession>A0A0K1NNS8</accession>
<reference evidence="4 6" key="2">
    <citation type="submission" date="2021-03" db="EMBL/GenBank/DDBJ databases">
        <title>Human Oral Microbial Genomes.</title>
        <authorList>
            <person name="Johnston C.D."/>
            <person name="Chen T."/>
            <person name="Dewhirst F.E."/>
        </authorList>
    </citation>
    <scope>NUCLEOTIDE SEQUENCE [LARGE SCALE GENOMIC DNA]</scope>
    <source>
        <strain evidence="4 6">W1435</strain>
    </source>
</reference>
<dbReference type="STRING" id="1236517.ADJ77_12360"/>
<evidence type="ECO:0000256" key="1">
    <source>
        <dbReference type="ARBA" id="ARBA00023125"/>
    </source>
</evidence>